<organism evidence="10 11">
    <name type="scientific">Paraglomus occultum</name>
    <dbReference type="NCBI Taxonomy" id="144539"/>
    <lineage>
        <taxon>Eukaryota</taxon>
        <taxon>Fungi</taxon>
        <taxon>Fungi incertae sedis</taxon>
        <taxon>Mucoromycota</taxon>
        <taxon>Glomeromycotina</taxon>
        <taxon>Glomeromycetes</taxon>
        <taxon>Paraglomerales</taxon>
        <taxon>Paraglomeraceae</taxon>
        <taxon>Paraglomus</taxon>
    </lineage>
</organism>
<dbReference type="Proteomes" id="UP000789572">
    <property type="component" value="Unassembled WGS sequence"/>
</dbReference>
<proteinExistence type="predicted"/>
<evidence type="ECO:0000259" key="9">
    <source>
        <dbReference type="PROSITE" id="PS50939"/>
    </source>
</evidence>
<evidence type="ECO:0000256" key="6">
    <source>
        <dbReference type="ARBA" id="ARBA00023136"/>
    </source>
</evidence>
<keyword evidence="11" id="KW-1185">Reference proteome</keyword>
<feature type="transmembrane region" description="Helical" evidence="7">
    <location>
        <begin position="261"/>
        <end position="278"/>
    </location>
</feature>
<dbReference type="SMART" id="SM00665">
    <property type="entry name" value="B561"/>
    <property type="match status" value="1"/>
</dbReference>
<dbReference type="GO" id="GO:0016020">
    <property type="term" value="C:membrane"/>
    <property type="evidence" value="ECO:0007669"/>
    <property type="project" value="UniProtKB-SubCell"/>
</dbReference>
<dbReference type="InterPro" id="IPR006593">
    <property type="entry name" value="Cyt_b561/ferric_Rdtase_TM"/>
</dbReference>
<feature type="transmembrane region" description="Helical" evidence="7">
    <location>
        <begin position="225"/>
        <end position="249"/>
    </location>
</feature>
<gene>
    <name evidence="10" type="ORF">POCULU_LOCUS5560</name>
</gene>
<dbReference type="InterPro" id="IPR015920">
    <property type="entry name" value="Cellobiose_DH-like_cyt"/>
</dbReference>
<reference evidence="10" key="1">
    <citation type="submission" date="2021-06" db="EMBL/GenBank/DDBJ databases">
        <authorList>
            <person name="Kallberg Y."/>
            <person name="Tangrot J."/>
            <person name="Rosling A."/>
        </authorList>
    </citation>
    <scope>NUCLEOTIDE SEQUENCE</scope>
    <source>
        <strain evidence="10">IA702</strain>
    </source>
</reference>
<evidence type="ECO:0000256" key="7">
    <source>
        <dbReference type="SAM" id="Phobius"/>
    </source>
</evidence>
<feature type="domain" description="DOMON" evidence="8">
    <location>
        <begin position="31"/>
        <end position="150"/>
    </location>
</feature>
<evidence type="ECO:0000259" key="8">
    <source>
        <dbReference type="PROSITE" id="PS50836"/>
    </source>
</evidence>
<dbReference type="SMART" id="SM00664">
    <property type="entry name" value="DoH"/>
    <property type="match status" value="1"/>
</dbReference>
<keyword evidence="3 7" id="KW-0812">Transmembrane</keyword>
<evidence type="ECO:0000313" key="11">
    <source>
        <dbReference type="Proteomes" id="UP000789572"/>
    </source>
</evidence>
<evidence type="ECO:0000256" key="3">
    <source>
        <dbReference type="ARBA" id="ARBA00022692"/>
    </source>
</evidence>
<dbReference type="CDD" id="cd09630">
    <property type="entry name" value="CDH_like_cytochrome"/>
    <property type="match status" value="1"/>
</dbReference>
<dbReference type="EMBL" id="CAJVPJ010000872">
    <property type="protein sequence ID" value="CAG8562053.1"/>
    <property type="molecule type" value="Genomic_DNA"/>
</dbReference>
<accession>A0A9N9BFJ7</accession>
<feature type="domain" description="Cytochrome b561" evidence="9">
    <location>
        <begin position="158"/>
        <end position="353"/>
    </location>
</feature>
<protein>
    <submittedName>
        <fullName evidence="10">9370_t:CDS:1</fullName>
    </submittedName>
</protein>
<keyword evidence="5 7" id="KW-1133">Transmembrane helix</keyword>
<dbReference type="PROSITE" id="PS50939">
    <property type="entry name" value="CYTOCHROME_B561"/>
    <property type="match status" value="1"/>
</dbReference>
<evidence type="ECO:0000256" key="4">
    <source>
        <dbReference type="ARBA" id="ARBA00022982"/>
    </source>
</evidence>
<evidence type="ECO:0000256" key="1">
    <source>
        <dbReference type="ARBA" id="ARBA00004370"/>
    </source>
</evidence>
<keyword evidence="6 7" id="KW-0472">Membrane</keyword>
<dbReference type="CDD" id="cd08760">
    <property type="entry name" value="Cyt_b561_FRRS1_like"/>
    <property type="match status" value="1"/>
</dbReference>
<feature type="transmembrane region" description="Helical" evidence="7">
    <location>
        <begin position="299"/>
        <end position="320"/>
    </location>
</feature>
<evidence type="ECO:0000313" key="10">
    <source>
        <dbReference type="EMBL" id="CAG8562053.1"/>
    </source>
</evidence>
<keyword evidence="2" id="KW-0813">Transport</keyword>
<dbReference type="SUPFAM" id="SSF49344">
    <property type="entry name" value="CBD9-like"/>
    <property type="match status" value="1"/>
</dbReference>
<dbReference type="PANTHER" id="PTHR47797">
    <property type="entry name" value="DEHYDROGENASE, PUTATIVE (AFU_ORTHOLOGUE AFUA_8G05805)-RELATED"/>
    <property type="match status" value="1"/>
</dbReference>
<dbReference type="OrthoDB" id="19261at2759"/>
<comment type="subcellular location">
    <subcellularLocation>
        <location evidence="1">Membrane</location>
    </subcellularLocation>
</comment>
<name>A0A9N9BFJ7_9GLOM</name>
<dbReference type="PANTHER" id="PTHR47797:SF3">
    <property type="entry name" value="CYTOCHROME B561 DOMAIN-CONTAINING PROTEIN"/>
    <property type="match status" value="1"/>
</dbReference>
<dbReference type="PROSITE" id="PS50836">
    <property type="entry name" value="DOMON"/>
    <property type="match status" value="1"/>
</dbReference>
<dbReference type="AlphaFoldDB" id="A0A9N9BFJ7"/>
<feature type="transmembrane region" description="Helical" evidence="7">
    <location>
        <begin position="189"/>
        <end position="213"/>
    </location>
</feature>
<dbReference type="Pfam" id="PF16010">
    <property type="entry name" value="CDH-cyt"/>
    <property type="match status" value="1"/>
</dbReference>
<keyword evidence="4" id="KW-0249">Electron transport</keyword>
<comment type="caution">
    <text evidence="10">The sequence shown here is derived from an EMBL/GenBank/DDBJ whole genome shotgun (WGS) entry which is preliminary data.</text>
</comment>
<feature type="transmembrane region" description="Helical" evidence="7">
    <location>
        <begin position="326"/>
        <end position="346"/>
    </location>
</feature>
<evidence type="ECO:0000256" key="2">
    <source>
        <dbReference type="ARBA" id="ARBA00022448"/>
    </source>
</evidence>
<sequence length="380" mass="42965">MKVQQRLGILVAIVVFALQGVFGFCNKQLKYCFTISPTVSPLNDGKDYVEFRLEAPANVGWAGIGVGKYMTTSYLIVAWPNSSGNVTVSQRKANGYYEPDPTPNQSDLILDAEASGIQNGKFVAVIRRAVTVEDSTIQTGGKQWFVYAIGPSRPSDEYNATLEQHQADHMGVTELDVGQGGQGITDKYLTIHAIFMLLAWAVATPLAIFIARFGKKALPNSWFRLHWGIQAFVTTICVILGFTFAVLAMGGLQHEHAHHKLGYVIIIGFIAQLGLGVFHHVMFDKRREYVPIWTKVHWWVGRLLFILVLIQIELGLRLFAEVTMGWYVAYYVYISTIFAIFFSFSFRQWLYWRRKSKASGYEFDDNRNFVKMDETGSMHD</sequence>
<dbReference type="Gene3D" id="2.60.40.1210">
    <property type="entry name" value="Cellobiose dehydrogenase, cytochrome domain"/>
    <property type="match status" value="1"/>
</dbReference>
<evidence type="ECO:0000256" key="5">
    <source>
        <dbReference type="ARBA" id="ARBA00022989"/>
    </source>
</evidence>
<dbReference type="InterPro" id="IPR005018">
    <property type="entry name" value="DOMON_domain"/>
</dbReference>